<dbReference type="PANTHER" id="PTHR33098:SF117">
    <property type="entry name" value="COTTON FIBER (DUF761)"/>
    <property type="match status" value="1"/>
</dbReference>
<dbReference type="AlphaFoldDB" id="A0ABD3UMN3"/>
<reference evidence="3 4" key="1">
    <citation type="submission" date="2024-12" db="EMBL/GenBank/DDBJ databases">
        <title>The unique morphological basis and parallel evolutionary history of personate flowers in Penstemon.</title>
        <authorList>
            <person name="Depatie T.H."/>
            <person name="Wessinger C.A."/>
        </authorList>
    </citation>
    <scope>NUCLEOTIDE SEQUENCE [LARGE SCALE GENOMIC DNA]</scope>
    <source>
        <strain evidence="3">WTNN_2</strain>
        <tissue evidence="3">Leaf</tissue>
    </source>
</reference>
<comment type="caution">
    <text evidence="3">The sequence shown here is derived from an EMBL/GenBank/DDBJ whole genome shotgun (WGS) entry which is preliminary data.</text>
</comment>
<keyword evidence="4" id="KW-1185">Reference proteome</keyword>
<keyword evidence="1" id="KW-0472">Membrane</keyword>
<evidence type="ECO:0000259" key="2">
    <source>
        <dbReference type="Pfam" id="PF14364"/>
    </source>
</evidence>
<dbReference type="PANTHER" id="PTHR33098">
    <property type="entry name" value="COTTON FIBER (DUF761)"/>
    <property type="match status" value="1"/>
</dbReference>
<dbReference type="EMBL" id="JBJXBP010000001">
    <property type="protein sequence ID" value="KAL3850776.1"/>
    <property type="molecule type" value="Genomic_DNA"/>
</dbReference>
<protein>
    <recommendedName>
        <fullName evidence="2">DUF4408 domain-containing protein</fullName>
    </recommendedName>
</protein>
<gene>
    <name evidence="3" type="ORF">ACJIZ3_012658</name>
</gene>
<sequence>MLSLKFLLKSTILLLAAVMLKYSVPALAEFAVYEVLSVYNGAVSWLSPPYLYLIINCIILTIVASSKLQSTKDDDILEPMVPEVMQSQSLPVKTTQTAAEYRYNGVVLSDSTTYGVKEEDKFGYVYEKVEGESAPFNASAEDALSNKENEFVIGKSTWNVLDKKDSTEYSSSDVKQPPVSARFDHRRNVKASPEGGKTVLGVSKQKKLDTMETKWKTTTKTKGRHLRKSDTWECDGHQEKKVIMTKAETFNYRTNTNTRSPSLSNDELTRRIEAFIKKFNEDMRLQRQESLNHHKEIITNRNSVH</sequence>
<proteinExistence type="predicted"/>
<dbReference type="InterPro" id="IPR008480">
    <property type="entry name" value="DUF761_pln"/>
</dbReference>
<feature type="transmembrane region" description="Helical" evidence="1">
    <location>
        <begin position="44"/>
        <end position="64"/>
    </location>
</feature>
<dbReference type="Pfam" id="PF05553">
    <property type="entry name" value="DUF761"/>
    <property type="match status" value="1"/>
</dbReference>
<keyword evidence="1" id="KW-0812">Transmembrane</keyword>
<evidence type="ECO:0000256" key="1">
    <source>
        <dbReference type="SAM" id="Phobius"/>
    </source>
</evidence>
<name>A0ABD3UMN3_9LAMI</name>
<dbReference type="Proteomes" id="UP001634393">
    <property type="component" value="Unassembled WGS sequence"/>
</dbReference>
<evidence type="ECO:0000313" key="4">
    <source>
        <dbReference type="Proteomes" id="UP001634393"/>
    </source>
</evidence>
<organism evidence="3 4">
    <name type="scientific">Penstemon smallii</name>
    <dbReference type="NCBI Taxonomy" id="265156"/>
    <lineage>
        <taxon>Eukaryota</taxon>
        <taxon>Viridiplantae</taxon>
        <taxon>Streptophyta</taxon>
        <taxon>Embryophyta</taxon>
        <taxon>Tracheophyta</taxon>
        <taxon>Spermatophyta</taxon>
        <taxon>Magnoliopsida</taxon>
        <taxon>eudicotyledons</taxon>
        <taxon>Gunneridae</taxon>
        <taxon>Pentapetalae</taxon>
        <taxon>asterids</taxon>
        <taxon>lamiids</taxon>
        <taxon>Lamiales</taxon>
        <taxon>Plantaginaceae</taxon>
        <taxon>Cheloneae</taxon>
        <taxon>Penstemon</taxon>
    </lineage>
</organism>
<evidence type="ECO:0000313" key="3">
    <source>
        <dbReference type="EMBL" id="KAL3850776.1"/>
    </source>
</evidence>
<keyword evidence="1" id="KW-1133">Transmembrane helix</keyword>
<dbReference type="Pfam" id="PF14364">
    <property type="entry name" value="DUF4408"/>
    <property type="match status" value="1"/>
</dbReference>
<accession>A0ABD3UMN3</accession>
<dbReference type="InterPro" id="IPR025520">
    <property type="entry name" value="DUF4408"/>
</dbReference>
<feature type="domain" description="DUF4408" evidence="2">
    <location>
        <begin position="37"/>
        <end position="68"/>
    </location>
</feature>